<gene>
    <name evidence="5" type="ORF">AB4Y39_12365</name>
</gene>
<dbReference type="RefSeq" id="WP_045188409.1">
    <property type="nucleotide sequence ID" value="NZ_CP162607.1"/>
</dbReference>
<dbReference type="Pfam" id="PF00155">
    <property type="entry name" value="Aminotran_1_2"/>
    <property type="match status" value="1"/>
</dbReference>
<sequence length="415" mass="45839">MSEKRNMFINTARTIELGNSSWQLAQESGLTDRSVVQCHPSRLRDQDGHTFMNMCSCSYLGLETDERLVQRAARYVLDSGTVNLPTSRIRIRLRELDELEDALSAHFDCQAFTATSCSAGIVASLPLLAAGIFTDGVRPYLVFDKHAHFALNQVKAICGDETQVTTCAHNDVEFIEDMCKRHRQVAYVADGAYSMGGSAPIERLLALQEKYGLFLYFDDSHSLSAYGRKGEGYVRSLMPEINSRTILVYSLAKAFAANGGGIFMSRQASYHKVFRRFGGPMSYSQYLNPAAIGAAMASLEIHRSAELATLQGRLMRNIALFDQLMPTEHAGTPSPIRVVPMASPDMAVSVSEAVFREGFYTSAVFFPIVARDKSGLRVMLRADMTEEDIRSFCSIVAQQVQRCGGSLTGNEEARP</sequence>
<dbReference type="EMBL" id="CP162607">
    <property type="protein sequence ID" value="XDK39419.1"/>
    <property type="molecule type" value="Genomic_DNA"/>
</dbReference>
<evidence type="ECO:0000256" key="3">
    <source>
        <dbReference type="ARBA" id="ARBA00022898"/>
    </source>
</evidence>
<comment type="cofactor">
    <cofactor evidence="1">
        <name>pyridoxal 5'-phosphate</name>
        <dbReference type="ChEBI" id="CHEBI:597326"/>
    </cofactor>
</comment>
<dbReference type="SUPFAM" id="SSF53383">
    <property type="entry name" value="PLP-dependent transferases"/>
    <property type="match status" value="1"/>
</dbReference>
<dbReference type="Gene3D" id="3.40.640.10">
    <property type="entry name" value="Type I PLP-dependent aspartate aminotransferase-like (Major domain)"/>
    <property type="match status" value="1"/>
</dbReference>
<accession>A0AB39IA76</accession>
<dbReference type="NCBIfam" id="NF005697">
    <property type="entry name" value="PRK07505.1"/>
    <property type="match status" value="1"/>
</dbReference>
<keyword evidence="3" id="KW-0663">Pyridoxal phosphate</keyword>
<dbReference type="PANTHER" id="PTHR13693">
    <property type="entry name" value="CLASS II AMINOTRANSFERASE/8-AMINO-7-OXONONANOATE SYNTHASE"/>
    <property type="match status" value="1"/>
</dbReference>
<organism evidence="5">
    <name type="scientific">Pseudomonas sp. Hg7Tf</name>
    <dbReference type="NCBI Taxonomy" id="3236988"/>
    <lineage>
        <taxon>Bacteria</taxon>
        <taxon>Pseudomonadati</taxon>
        <taxon>Pseudomonadota</taxon>
        <taxon>Gammaproteobacteria</taxon>
        <taxon>Pseudomonadales</taxon>
        <taxon>Pseudomonadaceae</taxon>
        <taxon>Pseudomonas</taxon>
    </lineage>
</organism>
<dbReference type="GO" id="GO:0009102">
    <property type="term" value="P:biotin biosynthetic process"/>
    <property type="evidence" value="ECO:0007669"/>
    <property type="project" value="TreeGrafter"/>
</dbReference>
<keyword evidence="2" id="KW-0808">Transferase</keyword>
<dbReference type="InterPro" id="IPR015422">
    <property type="entry name" value="PyrdxlP-dep_Trfase_small"/>
</dbReference>
<dbReference type="InterPro" id="IPR015424">
    <property type="entry name" value="PyrdxlP-dep_Trfase"/>
</dbReference>
<dbReference type="InterPro" id="IPR050087">
    <property type="entry name" value="AON_synthase_class-II"/>
</dbReference>
<dbReference type="InterPro" id="IPR015421">
    <property type="entry name" value="PyrdxlP-dep_Trfase_major"/>
</dbReference>
<evidence type="ECO:0000256" key="2">
    <source>
        <dbReference type="ARBA" id="ARBA00022679"/>
    </source>
</evidence>
<dbReference type="PANTHER" id="PTHR13693:SF100">
    <property type="entry name" value="8-AMINO-7-OXONONANOATE SYNTHASE"/>
    <property type="match status" value="1"/>
</dbReference>
<name>A0AB39IA76_9PSED</name>
<reference evidence="5" key="1">
    <citation type="submission" date="2024-07" db="EMBL/GenBank/DDBJ databases">
        <title>Identification and characteristics of a novel species of coltsfoot's symbiotic bacteria.</title>
        <authorList>
            <person name="Juszczyk A."/>
            <person name="Jasielczuk I."/>
            <person name="Gurgul A."/>
            <person name="Rogala M."/>
            <person name="Kowalczyk A."/>
            <person name="Szmatola T."/>
            <person name="Kosecka-Strojek M."/>
            <person name="Arent Z."/>
            <person name="Latowski D."/>
        </authorList>
    </citation>
    <scope>NUCLEOTIDE SEQUENCE</scope>
    <source>
        <strain evidence="5">Hg7Tf</strain>
    </source>
</reference>
<dbReference type="GO" id="GO:0008710">
    <property type="term" value="F:8-amino-7-oxononanoate synthase activity"/>
    <property type="evidence" value="ECO:0007669"/>
    <property type="project" value="TreeGrafter"/>
</dbReference>
<dbReference type="Gene3D" id="3.90.1150.10">
    <property type="entry name" value="Aspartate Aminotransferase, domain 1"/>
    <property type="match status" value="1"/>
</dbReference>
<evidence type="ECO:0000256" key="1">
    <source>
        <dbReference type="ARBA" id="ARBA00001933"/>
    </source>
</evidence>
<proteinExistence type="predicted"/>
<dbReference type="GO" id="GO:0030170">
    <property type="term" value="F:pyridoxal phosphate binding"/>
    <property type="evidence" value="ECO:0007669"/>
    <property type="project" value="InterPro"/>
</dbReference>
<dbReference type="GO" id="GO:0008483">
    <property type="term" value="F:transaminase activity"/>
    <property type="evidence" value="ECO:0007669"/>
    <property type="project" value="UniProtKB-KW"/>
</dbReference>
<dbReference type="AlphaFoldDB" id="A0AB39IA76"/>
<keyword evidence="5" id="KW-0032">Aminotransferase</keyword>
<feature type="domain" description="Aminotransferase class I/classII large" evidence="4">
    <location>
        <begin position="51"/>
        <end position="394"/>
    </location>
</feature>
<dbReference type="InterPro" id="IPR004839">
    <property type="entry name" value="Aminotransferase_I/II_large"/>
</dbReference>
<evidence type="ECO:0000313" key="5">
    <source>
        <dbReference type="EMBL" id="XDK39419.1"/>
    </source>
</evidence>
<protein>
    <submittedName>
        <fullName evidence="5">Aminotransferase class I/II-fold pyridoxal phosphate-dependent enzyme</fullName>
    </submittedName>
</protein>
<evidence type="ECO:0000259" key="4">
    <source>
        <dbReference type="Pfam" id="PF00155"/>
    </source>
</evidence>